<name>A0A482IGZ0_9CAUD</name>
<evidence type="ECO:0000313" key="1">
    <source>
        <dbReference type="EMBL" id="QBP07592.1"/>
    </source>
</evidence>
<protein>
    <submittedName>
        <fullName evidence="1">Putative virion structural protein</fullName>
    </submittedName>
</protein>
<organism evidence="1 2">
    <name type="scientific">Erwinia phage Derbicus</name>
    <dbReference type="NCBI Taxonomy" id="2530027"/>
    <lineage>
        <taxon>Viruses</taxon>
        <taxon>Duplodnaviria</taxon>
        <taxon>Heunggongvirae</taxon>
        <taxon>Uroviricota</taxon>
        <taxon>Caudoviricetes</taxon>
        <taxon>Chimalliviridae</taxon>
        <taxon>Derbicusvirus</taxon>
        <taxon>Derbicusvirus derbicus</taxon>
    </lineage>
</organism>
<accession>A0A482IGZ0</accession>
<reference evidence="1 2" key="1">
    <citation type="submission" date="2019-02" db="EMBL/GenBank/DDBJ databases">
        <authorList>
            <person name="Webb C.J."/>
            <person name="Sharma R."/>
            <person name="Berg J.A."/>
            <person name="Payne A.M."/>
            <person name="Fajardo C.P."/>
            <person name="Breakwell D.P."/>
            <person name="Hope S."/>
            <person name="Grose J.H."/>
        </authorList>
    </citation>
    <scope>NUCLEOTIDE SEQUENCE [LARGE SCALE GENOMIC DNA]</scope>
</reference>
<dbReference type="Proteomes" id="UP000295398">
    <property type="component" value="Segment"/>
</dbReference>
<sequence length="1209" mass="130449">MSVVFDPHGTVAENVQTKEAQTLPATGPRLIFPTHGPFYTDLEFKLFDGTKELQEQVHYYKVLPYATGVLRTARRIHGAILVIDDTVSRALTVTYHPVGINAATAAQKTAFIAGNTVFTDKYWEDVVGDPYFPPVDVQFDWDNWCGERELMDALGVLADGLKYKQPQKDPLLTSVSANPPSDYSAARVTFDAATGRHNFALDTIWRFDFGNGKAAALENYVFEAEYYLPKAALNTDVTKEAFNSLVDNSWAVPFVCIGLRHINGAFRLQLMVSVSSAWQYYDIATVAFPAANFAKPFRIRIARSEPNQSVEVQISNDTGVLGKMKVEHNNPPAAIANTYAQYNVAARLAGTTDLRTTLQFRNTGYMQILQCPGFTAGITEDIKGLLTVWYKLLRESFDQSPAREHILRKDNPHNEEAGWIKALVRNGISADAVRIYNRTLPQLTTYVNGLAPTAANLATKVRRETTARLLRGTIVGVEGLTQHTQGSDASNIRILSKFDKLQSWLIARNDNISVTAAQYIDIKAGTGVLRLYNDGRGLTWNGSKLLTHDTVGPYIPQGGAAAAGFVGVSTATITLTGKGIGSSPFVATWKEPSAADLSALAMRMVTDDFGTSSALAATPALITKLAANFTGKLLKGTANINGVKLAGSITLSKSMYGLSEVVDISDMLMPMSTAMETLIADYENDPNHTHPASMFGIVNATTTVKGLVKLGGLENDATIALDGREVLAQSARLDAVDTESSDTLSPAVINILRYGNSGTGLIEGVETEDYMVSLPASSYYCGGKRTVAAKSYNLVDLFPGAYTNKTFYVYVDAVADGTAVYSISGTRRQENDTLTEIGTVVTDGDSIVRAVINNVTRLGGFREFTEHVDNPNAHNVTTVDKDSVGLSSIRNIPAAVGNYKVGFTNGLRDWQSVFNTATWTQAGQTLMLTNYGAGQVNAIGLVHSQKQAGYTLRGTVATDTTADNGGWLGWLLSYRQVKTEEHTLSIIANPDAGGWVTDSGQPTIHAVVIDAGKSSQIIIPGVTARSATQKLSQLVVKPIVITRVGNVFTVQPGAVSSLDAVTEKFVIDFDAMTVVVSNSLGQSKTTQLEPLMRAKGIATDFFLGGAMVGVLGLYKSKSTYTFQTHPTVNPAGMYSTLGSLIDNVSPLSKVRVARGDLSSATLTQAQIQTEVGQPAFLTADSRGITYLPENCSYYSNKKAYAMLMVRSTK</sequence>
<proteinExistence type="predicted"/>
<evidence type="ECO:0000313" key="2">
    <source>
        <dbReference type="Proteomes" id="UP000295398"/>
    </source>
</evidence>
<gene>
    <name evidence="1" type="ORF">DERBICUS_166</name>
</gene>
<keyword evidence="2" id="KW-1185">Reference proteome</keyword>
<dbReference type="EMBL" id="MK514282">
    <property type="protein sequence ID" value="QBP07592.1"/>
    <property type="molecule type" value="Genomic_DNA"/>
</dbReference>